<dbReference type="InterPro" id="IPR003169">
    <property type="entry name" value="GYF"/>
</dbReference>
<dbReference type="EMBL" id="BJWL01000009">
    <property type="protein sequence ID" value="GFY93871.1"/>
    <property type="molecule type" value="Genomic_DNA"/>
</dbReference>
<evidence type="ECO:0000259" key="2">
    <source>
        <dbReference type="PROSITE" id="PS50829"/>
    </source>
</evidence>
<proteinExistence type="predicted"/>
<dbReference type="OrthoDB" id="6415790at2759"/>
<name>A0A7J0F5G3_9ERIC</name>
<evidence type="ECO:0000313" key="3">
    <source>
        <dbReference type="EMBL" id="GFY93871.1"/>
    </source>
</evidence>
<feature type="compositionally biased region" description="Polar residues" evidence="1">
    <location>
        <begin position="46"/>
        <end position="56"/>
    </location>
</feature>
<reference evidence="3 4" key="1">
    <citation type="submission" date="2019-07" db="EMBL/GenBank/DDBJ databases">
        <title>De Novo Assembly of kiwifruit Actinidia rufa.</title>
        <authorList>
            <person name="Sugita-Konishi S."/>
            <person name="Sato K."/>
            <person name="Mori E."/>
            <person name="Abe Y."/>
            <person name="Kisaki G."/>
            <person name="Hamano K."/>
            <person name="Suezawa K."/>
            <person name="Otani M."/>
            <person name="Fukuda T."/>
            <person name="Manabe T."/>
            <person name="Gomi K."/>
            <person name="Tabuchi M."/>
            <person name="Akimitsu K."/>
            <person name="Kataoka I."/>
        </authorList>
    </citation>
    <scope>NUCLEOTIDE SEQUENCE [LARGE SCALE GENOMIC DNA]</scope>
    <source>
        <strain evidence="4">cv. Fuchu</strain>
    </source>
</reference>
<dbReference type="PANTHER" id="PTHR46851">
    <property type="entry name" value="OS01G0884500 PROTEIN"/>
    <property type="match status" value="1"/>
</dbReference>
<organism evidence="3 4">
    <name type="scientific">Actinidia rufa</name>
    <dbReference type="NCBI Taxonomy" id="165716"/>
    <lineage>
        <taxon>Eukaryota</taxon>
        <taxon>Viridiplantae</taxon>
        <taxon>Streptophyta</taxon>
        <taxon>Embryophyta</taxon>
        <taxon>Tracheophyta</taxon>
        <taxon>Spermatophyta</taxon>
        <taxon>Magnoliopsida</taxon>
        <taxon>eudicotyledons</taxon>
        <taxon>Gunneridae</taxon>
        <taxon>Pentapetalae</taxon>
        <taxon>asterids</taxon>
        <taxon>Ericales</taxon>
        <taxon>Actinidiaceae</taxon>
        <taxon>Actinidia</taxon>
    </lineage>
</organism>
<dbReference type="Proteomes" id="UP000585474">
    <property type="component" value="Unassembled WGS sequence"/>
</dbReference>
<feature type="region of interest" description="Disordered" evidence="1">
    <location>
        <begin position="139"/>
        <end position="159"/>
    </location>
</feature>
<dbReference type="Pfam" id="PF02213">
    <property type="entry name" value="GYF"/>
    <property type="match status" value="1"/>
</dbReference>
<evidence type="ECO:0000256" key="1">
    <source>
        <dbReference type="SAM" id="MobiDB-lite"/>
    </source>
</evidence>
<dbReference type="Gene3D" id="3.30.1490.40">
    <property type="match status" value="1"/>
</dbReference>
<comment type="caution">
    <text evidence="3">The sequence shown here is derived from an EMBL/GenBank/DDBJ whole genome shotgun (WGS) entry which is preliminary data.</text>
</comment>
<dbReference type="InterPro" id="IPR035445">
    <property type="entry name" value="GYF-like_dom_sf"/>
</dbReference>
<protein>
    <recommendedName>
        <fullName evidence="2">GYF domain-containing protein</fullName>
    </recommendedName>
</protein>
<evidence type="ECO:0000313" key="4">
    <source>
        <dbReference type="Proteomes" id="UP000585474"/>
    </source>
</evidence>
<feature type="domain" description="GYF" evidence="2">
    <location>
        <begin position="167"/>
        <end position="221"/>
    </location>
</feature>
<dbReference type="SMART" id="SM00444">
    <property type="entry name" value="GYF"/>
    <property type="match status" value="1"/>
</dbReference>
<dbReference type="InterPro" id="IPR045894">
    <property type="entry name" value="At5g08430-like"/>
</dbReference>
<accession>A0A7J0F5G3</accession>
<feature type="region of interest" description="Disordered" evidence="1">
    <location>
        <begin position="43"/>
        <end position="69"/>
    </location>
</feature>
<dbReference type="AlphaFoldDB" id="A0A7J0F5G3"/>
<dbReference type="PROSITE" id="PS50829">
    <property type="entry name" value="GYF"/>
    <property type="match status" value="1"/>
</dbReference>
<keyword evidence="4" id="KW-1185">Reference proteome</keyword>
<dbReference type="SUPFAM" id="SSF55277">
    <property type="entry name" value="GYF domain"/>
    <property type="match status" value="1"/>
</dbReference>
<gene>
    <name evidence="3" type="ORF">Acr_09g0003170</name>
</gene>
<sequence length="229" mass="25457">MDCDVQIAVTLDEYLNKKQLLQSPSEQSRLLLEVPKVIADEIEQEATPQEGSNGSPRSILGGASEISTNDLEVNRTLSTQNSGCADAAGPADVVTASKVVLRDTFPAGEENRNFTTEDASNEVPKEDQSVQFIQQQKTQHMNLEESKESQVIELSDDDGEDEEVAGRSIWHYMDPQGNVQGPFPVESLKHWSDANYFPPDFKVWKTGQSQEDAALLNDVLLRIFYDSHE</sequence>
<dbReference type="PANTHER" id="PTHR46851:SF11">
    <property type="entry name" value="GYF DOMAIN-CONTAINING PROTEIN"/>
    <property type="match status" value="1"/>
</dbReference>